<name>A0ABY4BH45_9FLAO</name>
<feature type="domain" description="Glycosyltransferase subfamily 4-like N-terminal" evidence="2">
    <location>
        <begin position="22"/>
        <end position="207"/>
    </location>
</feature>
<accession>A0ABY4BH45</accession>
<dbReference type="CDD" id="cd03801">
    <property type="entry name" value="GT4_PimA-like"/>
    <property type="match status" value="1"/>
</dbReference>
<gene>
    <name evidence="3" type="ORF">MTP08_01565</name>
</gene>
<dbReference type="EMBL" id="CP094529">
    <property type="protein sequence ID" value="UOE38496.1"/>
    <property type="molecule type" value="Genomic_DNA"/>
</dbReference>
<reference evidence="3 4" key="1">
    <citation type="submission" date="2022-03" db="EMBL/GenBank/DDBJ databases">
        <title>Chryseobacterium sp. isolated from the Andong Sikhe.</title>
        <authorList>
            <person name="Won M."/>
            <person name="Kim S.-J."/>
            <person name="Kwon S.-W."/>
        </authorList>
    </citation>
    <scope>NUCLEOTIDE SEQUENCE [LARGE SCALE GENOMIC DNA]</scope>
    <source>
        <strain evidence="3 4">ADR-1</strain>
    </source>
</reference>
<evidence type="ECO:0000313" key="4">
    <source>
        <dbReference type="Proteomes" id="UP000831068"/>
    </source>
</evidence>
<sequence>MKKIKRVLIVTKEYKCSLNPKVGGTGVFYKNLSTELVSRGVEVNVFLISKKQFDILEDGVNIYSIKDIFKSNPILELLRSLTGKVNFLEKLHDKIYLTEKKIISRKIKNWIQKNNLVFDIAETHDFDGLALSIPKSLPYVIRCHGSWSVLEKYFGYKKVHKGRIFCEKLAFEKSKNIICISKYNEKINKSLFSIKNPRLIYNGIDVNFYKPFPKPNIIPKSVFYFGNVSYEKGANTIIDSFLIVKKKYPNSTLHFVGNPNQYETFISQKINELEIKKSIIFHGNKNGTEAVGLLNRAEVVCFPSKGENFSLSLLEVMAMQKPVVCSSIDSFKEIIEDSVNGLIAKGDNFHEEIDLIFNDEALKNKISLNARKLIETEFGIDKMISETIDFYKEII</sequence>
<protein>
    <submittedName>
        <fullName evidence="3">Glycosyltransferase family 4 protein</fullName>
    </submittedName>
</protein>
<dbReference type="RefSeq" id="WP_243576770.1">
    <property type="nucleotide sequence ID" value="NZ_CP094529.1"/>
</dbReference>
<dbReference type="InterPro" id="IPR001296">
    <property type="entry name" value="Glyco_trans_1"/>
</dbReference>
<keyword evidence="4" id="KW-1185">Reference proteome</keyword>
<dbReference type="Pfam" id="PF13439">
    <property type="entry name" value="Glyco_transf_4"/>
    <property type="match status" value="1"/>
</dbReference>
<proteinExistence type="predicted"/>
<dbReference type="Gene3D" id="3.40.50.2000">
    <property type="entry name" value="Glycogen Phosphorylase B"/>
    <property type="match status" value="2"/>
</dbReference>
<organism evidence="3 4">
    <name type="scientific">Chryseobacterium oryzae</name>
    <dbReference type="NCBI Taxonomy" id="2929799"/>
    <lineage>
        <taxon>Bacteria</taxon>
        <taxon>Pseudomonadati</taxon>
        <taxon>Bacteroidota</taxon>
        <taxon>Flavobacteriia</taxon>
        <taxon>Flavobacteriales</taxon>
        <taxon>Weeksellaceae</taxon>
        <taxon>Chryseobacterium group</taxon>
        <taxon>Chryseobacterium</taxon>
    </lineage>
</organism>
<feature type="domain" description="Glycosyl transferase family 1" evidence="1">
    <location>
        <begin position="220"/>
        <end position="372"/>
    </location>
</feature>
<dbReference type="Pfam" id="PF00534">
    <property type="entry name" value="Glycos_transf_1"/>
    <property type="match status" value="1"/>
</dbReference>
<dbReference type="Proteomes" id="UP000831068">
    <property type="component" value="Chromosome"/>
</dbReference>
<evidence type="ECO:0000313" key="3">
    <source>
        <dbReference type="EMBL" id="UOE38496.1"/>
    </source>
</evidence>
<evidence type="ECO:0000259" key="1">
    <source>
        <dbReference type="Pfam" id="PF00534"/>
    </source>
</evidence>
<dbReference type="SUPFAM" id="SSF53756">
    <property type="entry name" value="UDP-Glycosyltransferase/glycogen phosphorylase"/>
    <property type="match status" value="1"/>
</dbReference>
<dbReference type="InterPro" id="IPR028098">
    <property type="entry name" value="Glyco_trans_4-like_N"/>
</dbReference>
<dbReference type="PANTHER" id="PTHR12526">
    <property type="entry name" value="GLYCOSYLTRANSFERASE"/>
    <property type="match status" value="1"/>
</dbReference>
<evidence type="ECO:0000259" key="2">
    <source>
        <dbReference type="Pfam" id="PF13439"/>
    </source>
</evidence>